<organism evidence="1 2">
    <name type="scientific">Flavobacterium frigoritolerans</name>
    <dbReference type="NCBI Taxonomy" id="2987686"/>
    <lineage>
        <taxon>Bacteria</taxon>
        <taxon>Pseudomonadati</taxon>
        <taxon>Bacteroidota</taxon>
        <taxon>Flavobacteriia</taxon>
        <taxon>Flavobacteriales</taxon>
        <taxon>Flavobacteriaceae</taxon>
        <taxon>Flavobacterium</taxon>
    </lineage>
</organism>
<proteinExistence type="predicted"/>
<name>A0A9X3CAS1_9FLAO</name>
<dbReference type="EMBL" id="JAOZEV010000042">
    <property type="protein sequence ID" value="MCV9934706.1"/>
    <property type="molecule type" value="Genomic_DNA"/>
</dbReference>
<dbReference type="Proteomes" id="UP001151133">
    <property type="component" value="Unassembled WGS sequence"/>
</dbReference>
<evidence type="ECO:0000313" key="1">
    <source>
        <dbReference type="EMBL" id="MCV9934706.1"/>
    </source>
</evidence>
<accession>A0A9X3CAS1</accession>
<dbReference type="AlphaFoldDB" id="A0A9X3CAS1"/>
<protein>
    <submittedName>
        <fullName evidence="1">Uncharacterized protein</fullName>
    </submittedName>
</protein>
<comment type="caution">
    <text evidence="1">The sequence shown here is derived from an EMBL/GenBank/DDBJ whole genome shotgun (WGS) entry which is preliminary data.</text>
</comment>
<keyword evidence="2" id="KW-1185">Reference proteome</keyword>
<sequence>MASTYFVIEKDKITGRYAQLLDTGLLQYCSKVSFGINEEE</sequence>
<evidence type="ECO:0000313" key="2">
    <source>
        <dbReference type="Proteomes" id="UP001151133"/>
    </source>
</evidence>
<dbReference type="RefSeq" id="WP_264288867.1">
    <property type="nucleotide sequence ID" value="NZ_JAOZEV010000042.1"/>
</dbReference>
<reference evidence="1" key="1">
    <citation type="submission" date="2022-10" db="EMBL/GenBank/DDBJ databases">
        <title>Two novel species of Flavobacterium.</title>
        <authorList>
            <person name="Liu Q."/>
            <person name="Xin Y.-H."/>
        </authorList>
    </citation>
    <scope>NUCLEOTIDE SEQUENCE</scope>
    <source>
        <strain evidence="1">LS1R47</strain>
    </source>
</reference>
<gene>
    <name evidence="1" type="ORF">OIU80_20715</name>
</gene>